<dbReference type="AlphaFoldDB" id="A0A4S4DBA5"/>
<accession>A0A4S4DBA5</accession>
<reference evidence="2 3" key="1">
    <citation type="journal article" date="2018" name="Proc. Natl. Acad. Sci. U.S.A.">
        <title>Draft genome sequence of Camellia sinensis var. sinensis provides insights into the evolution of the tea genome and tea quality.</title>
        <authorList>
            <person name="Wei C."/>
            <person name="Yang H."/>
            <person name="Wang S."/>
            <person name="Zhao J."/>
            <person name="Liu C."/>
            <person name="Gao L."/>
            <person name="Xia E."/>
            <person name="Lu Y."/>
            <person name="Tai Y."/>
            <person name="She G."/>
            <person name="Sun J."/>
            <person name="Cao H."/>
            <person name="Tong W."/>
            <person name="Gao Q."/>
            <person name="Li Y."/>
            <person name="Deng W."/>
            <person name="Jiang X."/>
            <person name="Wang W."/>
            <person name="Chen Q."/>
            <person name="Zhang S."/>
            <person name="Li H."/>
            <person name="Wu J."/>
            <person name="Wang P."/>
            <person name="Li P."/>
            <person name="Shi C."/>
            <person name="Zheng F."/>
            <person name="Jian J."/>
            <person name="Huang B."/>
            <person name="Shan D."/>
            <person name="Shi M."/>
            <person name="Fang C."/>
            <person name="Yue Y."/>
            <person name="Li F."/>
            <person name="Li D."/>
            <person name="Wei S."/>
            <person name="Han B."/>
            <person name="Jiang C."/>
            <person name="Yin Y."/>
            <person name="Xia T."/>
            <person name="Zhang Z."/>
            <person name="Bennetzen J.L."/>
            <person name="Zhao S."/>
            <person name="Wan X."/>
        </authorList>
    </citation>
    <scope>NUCLEOTIDE SEQUENCE [LARGE SCALE GENOMIC DNA]</scope>
    <source>
        <strain evidence="3">cv. Shuchazao</strain>
        <tissue evidence="2">Leaf</tissue>
    </source>
</reference>
<evidence type="ECO:0000313" key="3">
    <source>
        <dbReference type="Proteomes" id="UP000306102"/>
    </source>
</evidence>
<feature type="transmembrane region" description="Helical" evidence="1">
    <location>
        <begin position="148"/>
        <end position="170"/>
    </location>
</feature>
<evidence type="ECO:0000313" key="2">
    <source>
        <dbReference type="EMBL" id="THF99859.1"/>
    </source>
</evidence>
<keyword evidence="1" id="KW-1133">Transmembrane helix</keyword>
<evidence type="ECO:0000256" key="1">
    <source>
        <dbReference type="SAM" id="Phobius"/>
    </source>
</evidence>
<dbReference type="Proteomes" id="UP000306102">
    <property type="component" value="Unassembled WGS sequence"/>
</dbReference>
<organism evidence="2 3">
    <name type="scientific">Camellia sinensis var. sinensis</name>
    <name type="common">China tea</name>
    <dbReference type="NCBI Taxonomy" id="542762"/>
    <lineage>
        <taxon>Eukaryota</taxon>
        <taxon>Viridiplantae</taxon>
        <taxon>Streptophyta</taxon>
        <taxon>Embryophyta</taxon>
        <taxon>Tracheophyta</taxon>
        <taxon>Spermatophyta</taxon>
        <taxon>Magnoliopsida</taxon>
        <taxon>eudicotyledons</taxon>
        <taxon>Gunneridae</taxon>
        <taxon>Pentapetalae</taxon>
        <taxon>asterids</taxon>
        <taxon>Ericales</taxon>
        <taxon>Theaceae</taxon>
        <taxon>Camellia</taxon>
    </lineage>
</organism>
<feature type="transmembrane region" description="Helical" evidence="1">
    <location>
        <begin position="230"/>
        <end position="248"/>
    </location>
</feature>
<dbReference type="EMBL" id="SDRB02011839">
    <property type="protein sequence ID" value="THF99859.1"/>
    <property type="molecule type" value="Genomic_DNA"/>
</dbReference>
<keyword evidence="3" id="KW-1185">Reference proteome</keyword>
<proteinExistence type="predicted"/>
<gene>
    <name evidence="2" type="ORF">TEA_017733</name>
</gene>
<keyword evidence="1" id="KW-0472">Membrane</keyword>
<keyword evidence="1" id="KW-0812">Transmembrane</keyword>
<comment type="caution">
    <text evidence="2">The sequence shown here is derived from an EMBL/GenBank/DDBJ whole genome shotgun (WGS) entry which is preliminary data.</text>
</comment>
<dbReference type="STRING" id="542762.A0A4S4DBA5"/>
<name>A0A4S4DBA5_CAMSN</name>
<sequence length="250" mass="28649">MKLISLIAKKMTNFTNHTPLSQPLLIANLRLKHSHCEKAHLGTFLAEPYDFPPICYFQYNVLDHLPIFQKLTYLELSVEIEKHIVKKLMNLLQYSPNLESLVFAEGFNPRVCFGEDDWILKPSLFGDAKEQKEVIDQLQMLPRDMVRAFLCAVAMLFFVTLLVVDSFSWFSFGNVWVQSSIIVAVLFGNTVLCSCDDDAGFLRNDEAQYQGVDALFGQSFSSQSSFPLDIIIWWHWLILRLSLLLLFGTA</sequence>
<protein>
    <submittedName>
        <fullName evidence="2">Uncharacterized protein</fullName>
    </submittedName>
</protein>